<dbReference type="RefSeq" id="WP_059272093.1">
    <property type="nucleotide sequence ID" value="NZ_CADIKY010000004.1"/>
</dbReference>
<evidence type="ECO:0000313" key="1">
    <source>
        <dbReference type="EMBL" id="CAB3869709.1"/>
    </source>
</evidence>
<protein>
    <recommendedName>
        <fullName evidence="3">DUF2846 domain-containing protein</fullName>
    </recommendedName>
</protein>
<evidence type="ECO:0008006" key="3">
    <source>
        <dbReference type="Google" id="ProtNLM"/>
    </source>
</evidence>
<name>A0A2M9GX15_9BURK</name>
<dbReference type="EMBL" id="CADILE010000007">
    <property type="protein sequence ID" value="CAB3869709.1"/>
    <property type="molecule type" value="Genomic_DNA"/>
</dbReference>
<gene>
    <name evidence="1" type="ORF">LMG3328_02720</name>
</gene>
<dbReference type="AlphaFoldDB" id="A0A2M9GX15"/>
<evidence type="ECO:0000313" key="2">
    <source>
        <dbReference type="Proteomes" id="UP000494122"/>
    </source>
</evidence>
<dbReference type="Proteomes" id="UP000494122">
    <property type="component" value="Unassembled WGS sequence"/>
</dbReference>
<dbReference type="PROSITE" id="PS51257">
    <property type="entry name" value="PROKAR_LIPOPROTEIN"/>
    <property type="match status" value="1"/>
</dbReference>
<organism evidence="1 2">
    <name type="scientific">Achromobacter ruhlandii</name>
    <dbReference type="NCBI Taxonomy" id="72557"/>
    <lineage>
        <taxon>Bacteria</taxon>
        <taxon>Pseudomonadati</taxon>
        <taxon>Pseudomonadota</taxon>
        <taxon>Betaproteobacteria</taxon>
        <taxon>Burkholderiales</taxon>
        <taxon>Alcaligenaceae</taxon>
        <taxon>Achromobacter</taxon>
    </lineage>
</organism>
<accession>A0A2M9GX15</accession>
<proteinExistence type="predicted"/>
<sequence>MRKVLMGMIVVALTGCGSIPVDIETAPRAKASTVMEPAYLVAGADKGVVRIVRDGGIAGSALNAVIYVDGRYIASLDSNRVLELQVPAGAHRVGLQMMNVGEPIQYLDLDVVAGHTYDFRVSVTGNGWTADGHLDRLR</sequence>
<reference evidence="1 2" key="1">
    <citation type="submission" date="2020-04" db="EMBL/GenBank/DDBJ databases">
        <authorList>
            <person name="De Canck E."/>
        </authorList>
    </citation>
    <scope>NUCLEOTIDE SEQUENCE [LARGE SCALE GENOMIC DNA]</scope>
    <source>
        <strain evidence="1 2">LMG 3328</strain>
    </source>
</reference>